<keyword evidence="5 8" id="KW-0479">Metal-binding</keyword>
<feature type="binding site" evidence="8">
    <location>
        <begin position="12"/>
        <end position="14"/>
    </location>
    <ligand>
        <name>4-CDP-2-C-methyl-D-erythritol 2-phosphate</name>
        <dbReference type="ChEBI" id="CHEBI:57919"/>
    </ligand>
</feature>
<dbReference type="HOGENOM" id="CLU_084630_2_0_4"/>
<dbReference type="OrthoDB" id="9804336at2"/>
<dbReference type="GO" id="GO:0046872">
    <property type="term" value="F:metal ion binding"/>
    <property type="evidence" value="ECO:0007669"/>
    <property type="project" value="UniProtKB-KW"/>
</dbReference>
<reference evidence="11 12" key="1">
    <citation type="journal article" date="2013" name="Genome Biol. Evol.">
        <title>Genome evolution and phylogenomic analysis of candidatus kinetoplastibacterium, the betaproteobacterial endosymbionts of strigomonas and angomonas.</title>
        <authorList>
            <person name="Alves J.M."/>
            <person name="Serrano M.G."/>
            <person name="Maia da Silva F."/>
            <person name="Voegtly L.J."/>
            <person name="Matveyev A.V."/>
            <person name="Teixeira M.M."/>
            <person name="Camargo E.P."/>
            <person name="Buck G.A."/>
        </authorList>
    </citation>
    <scope>NUCLEOTIDE SEQUENCE [LARGE SCALE GENOMIC DNA]</scope>
    <source>
        <strain evidence="11 12">TCC219</strain>
    </source>
</reference>
<dbReference type="RefSeq" id="WP_015389675.1">
    <property type="nucleotide sequence ID" value="NC_020284.1"/>
</dbReference>
<evidence type="ECO:0000259" key="10">
    <source>
        <dbReference type="Pfam" id="PF02542"/>
    </source>
</evidence>
<keyword evidence="6 8" id="KW-0414">Isoprene biosynthesis</keyword>
<accession>M1LYP4</accession>
<comment type="cofactor">
    <cofactor evidence="8">
        <name>a divalent metal cation</name>
        <dbReference type="ChEBI" id="CHEBI:60240"/>
    </cofactor>
    <text evidence="8">Binds 1 divalent metal cation per subunit.</text>
</comment>
<dbReference type="STRING" id="1208921.ST1E_0859"/>
<organism evidence="11 12">
    <name type="scientific">Candidatus Kinetoplastidibacterium galati TCC219</name>
    <dbReference type="NCBI Taxonomy" id="1208921"/>
    <lineage>
        <taxon>Bacteria</taxon>
        <taxon>Pseudomonadati</taxon>
        <taxon>Pseudomonadota</taxon>
        <taxon>Betaproteobacteria</taxon>
        <taxon>Candidatus Kinetoplastidibacterium</taxon>
    </lineage>
</organism>
<dbReference type="GO" id="GO:0016114">
    <property type="term" value="P:terpenoid biosynthetic process"/>
    <property type="evidence" value="ECO:0007669"/>
    <property type="project" value="InterPro"/>
</dbReference>
<evidence type="ECO:0000256" key="1">
    <source>
        <dbReference type="ARBA" id="ARBA00000200"/>
    </source>
</evidence>
<evidence type="ECO:0000256" key="6">
    <source>
        <dbReference type="ARBA" id="ARBA00023229"/>
    </source>
</evidence>
<evidence type="ECO:0000313" key="12">
    <source>
        <dbReference type="Proteomes" id="UP000011658"/>
    </source>
</evidence>
<dbReference type="PANTHER" id="PTHR43181:SF1">
    <property type="entry name" value="2-C-METHYL-D-ERYTHRITOL 2,4-CYCLODIPHOSPHATE SYNTHASE, CHLOROPLASTIC"/>
    <property type="match status" value="1"/>
</dbReference>
<dbReference type="GO" id="GO:0019288">
    <property type="term" value="P:isopentenyl diphosphate biosynthetic process, methylerythritol 4-phosphate pathway"/>
    <property type="evidence" value="ECO:0007669"/>
    <property type="project" value="UniProtKB-UniRule"/>
</dbReference>
<dbReference type="SUPFAM" id="SSF69765">
    <property type="entry name" value="IpsF-like"/>
    <property type="match status" value="1"/>
</dbReference>
<gene>
    <name evidence="8" type="primary">ispF</name>
    <name evidence="11" type="ORF">ST1E_0859</name>
</gene>
<evidence type="ECO:0000256" key="4">
    <source>
        <dbReference type="ARBA" id="ARBA00012579"/>
    </source>
</evidence>
<feature type="binding site" evidence="8">
    <location>
        <position position="146"/>
    </location>
    <ligand>
        <name>4-CDP-2-C-methyl-D-erythritol 2-phosphate</name>
        <dbReference type="ChEBI" id="CHEBI:57919"/>
    </ligand>
</feature>
<dbReference type="HAMAP" id="MF_00107">
    <property type="entry name" value="IspF"/>
    <property type="match status" value="1"/>
</dbReference>
<evidence type="ECO:0000256" key="3">
    <source>
        <dbReference type="ARBA" id="ARBA00008480"/>
    </source>
</evidence>
<dbReference type="AlphaFoldDB" id="M1LYP4"/>
<dbReference type="GO" id="GO:0008685">
    <property type="term" value="F:2-C-methyl-D-erythritol 2,4-cyclodiphosphate synthase activity"/>
    <property type="evidence" value="ECO:0007669"/>
    <property type="project" value="UniProtKB-UniRule"/>
</dbReference>
<evidence type="ECO:0000256" key="8">
    <source>
        <dbReference type="HAMAP-Rule" id="MF_00107"/>
    </source>
</evidence>
<comment type="similarity">
    <text evidence="3 8 9">Belongs to the IspF family.</text>
</comment>
<evidence type="ECO:0000313" key="11">
    <source>
        <dbReference type="EMBL" id="AGF49191.1"/>
    </source>
</evidence>
<dbReference type="EMBL" id="CP003806">
    <property type="protein sequence ID" value="AGF49191.1"/>
    <property type="molecule type" value="Genomic_DNA"/>
</dbReference>
<dbReference type="InterPro" id="IPR036571">
    <property type="entry name" value="MECDP_synthase_sf"/>
</dbReference>
<evidence type="ECO:0000256" key="2">
    <source>
        <dbReference type="ARBA" id="ARBA00004709"/>
    </source>
</evidence>
<dbReference type="PANTHER" id="PTHR43181">
    <property type="entry name" value="2-C-METHYL-D-ERYTHRITOL 2,4-CYCLODIPHOSPHATE SYNTHASE, CHLOROPLASTIC"/>
    <property type="match status" value="1"/>
</dbReference>
<dbReference type="InterPro" id="IPR020555">
    <property type="entry name" value="MECDP_synthase_CS"/>
</dbReference>
<dbReference type="PATRIC" id="fig|1208921.3.peg.476"/>
<comment type="function">
    <text evidence="8">Involved in the biosynthesis of isopentenyl diphosphate (IPP) and dimethylallyl diphosphate (DMAPP), two major building blocks of isoprenoid compounds. Catalyzes the conversion of 4-diphosphocytidyl-2-C-methyl-D-erythritol 2-phosphate (CDP-ME2P) to 2-C-methyl-D-erythritol 2,4-cyclodiphosphate (ME-CPP) with a corresponding release of cytidine 5-monophosphate (CMP).</text>
</comment>
<name>M1LYP4_9PROT</name>
<comment type="catalytic activity">
    <reaction evidence="1 8 9">
        <text>4-CDP-2-C-methyl-D-erythritol 2-phosphate = 2-C-methyl-D-erythritol 2,4-cyclic diphosphate + CMP</text>
        <dbReference type="Rhea" id="RHEA:23864"/>
        <dbReference type="ChEBI" id="CHEBI:57919"/>
        <dbReference type="ChEBI" id="CHEBI:58483"/>
        <dbReference type="ChEBI" id="CHEBI:60377"/>
        <dbReference type="EC" id="4.6.1.12"/>
    </reaction>
</comment>
<feature type="binding site" evidence="8">
    <location>
        <begin position="65"/>
        <end position="69"/>
    </location>
    <ligand>
        <name>4-CDP-2-C-methyl-D-erythritol 2-phosphate</name>
        <dbReference type="ChEBI" id="CHEBI:57919"/>
    </ligand>
</feature>
<dbReference type="InterPro" id="IPR003526">
    <property type="entry name" value="MECDP_synthase"/>
</dbReference>
<evidence type="ECO:0000256" key="5">
    <source>
        <dbReference type="ARBA" id="ARBA00022723"/>
    </source>
</evidence>
<feature type="site" description="Transition state stabilizer" evidence="8">
    <location>
        <position position="137"/>
    </location>
</feature>
<comment type="pathway">
    <text evidence="2 8">Isoprenoid biosynthesis; isopentenyl diphosphate biosynthesis via DXP pathway; isopentenyl diphosphate from 1-deoxy-D-xylulose 5-phosphate: step 4/6.</text>
</comment>
<evidence type="ECO:0000256" key="7">
    <source>
        <dbReference type="ARBA" id="ARBA00023239"/>
    </source>
</evidence>
<dbReference type="eggNOG" id="COG0245">
    <property type="taxonomic scope" value="Bacteria"/>
</dbReference>
<feature type="binding site" evidence="8">
    <location>
        <begin position="60"/>
        <end position="62"/>
    </location>
    <ligand>
        <name>4-CDP-2-C-methyl-D-erythritol 2-phosphate</name>
        <dbReference type="ChEBI" id="CHEBI:57919"/>
    </ligand>
</feature>
<comment type="subunit">
    <text evidence="8">Homotrimer.</text>
</comment>
<dbReference type="Pfam" id="PF02542">
    <property type="entry name" value="YgbB"/>
    <property type="match status" value="1"/>
</dbReference>
<dbReference type="Proteomes" id="UP000011658">
    <property type="component" value="Chromosome"/>
</dbReference>
<dbReference type="EC" id="4.6.1.12" evidence="4 8"/>
<feature type="binding site" evidence="8">
    <location>
        <begin position="38"/>
        <end position="39"/>
    </location>
    <ligand>
        <name>4-CDP-2-C-methyl-D-erythritol 2-phosphate</name>
        <dbReference type="ChEBI" id="CHEBI:57919"/>
    </ligand>
</feature>
<feature type="binding site" evidence="8">
    <location>
        <position position="14"/>
    </location>
    <ligand>
        <name>a divalent metal cation</name>
        <dbReference type="ChEBI" id="CHEBI:60240"/>
    </ligand>
</feature>
<feature type="binding site" evidence="8">
    <location>
        <position position="46"/>
    </location>
    <ligand>
        <name>a divalent metal cation</name>
        <dbReference type="ChEBI" id="CHEBI:60240"/>
    </ligand>
</feature>
<dbReference type="PROSITE" id="PS01350">
    <property type="entry name" value="ISPF"/>
    <property type="match status" value="1"/>
</dbReference>
<proteinExistence type="inferred from homology"/>
<protein>
    <recommendedName>
        <fullName evidence="4 8">2-C-methyl-D-erythritol 2,4-cyclodiphosphate synthase</fullName>
        <shortName evidence="8">MECDP-synthase</shortName>
        <shortName evidence="8">MECPP-synthase</shortName>
        <shortName evidence="8">MECPS</shortName>
        <ecNumber evidence="4 8">4.6.1.12</ecNumber>
    </recommendedName>
</protein>
<dbReference type="UniPathway" id="UPA00056">
    <property type="reaction ID" value="UER00095"/>
</dbReference>
<dbReference type="KEGG" id="kga:ST1E_0859"/>
<comment type="caution">
    <text evidence="8">Lacks conserved residue(s) required for the propagation of feature annotation.</text>
</comment>
<sequence length="171" mass="18804">MNFPFYIGQGFDIHQLVFGYQLKIGGVNIPYSFGLKGHSDADVLIHAIIDALLGASGLGDIGRNFPDDDIKYKGIDSRVLLRETVEKVNFNGLSIVNLDTTIHAQSPKMSPYIESMICNISEDLRIDTKFINIKAKTNENLGHIGRGDGISANAIVLLSKKDLIISNEITR</sequence>
<dbReference type="Gene3D" id="3.30.1330.50">
    <property type="entry name" value="2-C-methyl-D-erythritol 2,4-cyclodiphosphate synthase"/>
    <property type="match status" value="1"/>
</dbReference>
<feature type="site" description="Transition state stabilizer" evidence="8">
    <location>
        <position position="38"/>
    </location>
</feature>
<dbReference type="CDD" id="cd00554">
    <property type="entry name" value="MECDP_synthase"/>
    <property type="match status" value="1"/>
</dbReference>
<dbReference type="NCBIfam" id="TIGR00151">
    <property type="entry name" value="ispF"/>
    <property type="match status" value="1"/>
</dbReference>
<keyword evidence="7 8" id="KW-0456">Lyase</keyword>
<keyword evidence="12" id="KW-1185">Reference proteome</keyword>
<feature type="domain" description="2-C-methyl-D-erythritol 2,4-cyclodiphosphate synthase" evidence="10">
    <location>
        <begin position="6"/>
        <end position="158"/>
    </location>
</feature>
<feature type="binding site" evidence="8">
    <location>
        <position position="12"/>
    </location>
    <ligand>
        <name>a divalent metal cation</name>
        <dbReference type="ChEBI" id="CHEBI:60240"/>
    </ligand>
</feature>
<evidence type="ECO:0000256" key="9">
    <source>
        <dbReference type="RuleBase" id="RU004395"/>
    </source>
</evidence>